<organism evidence="3 4">
    <name type="scientific">Nonomuraea montanisoli</name>
    <dbReference type="NCBI Taxonomy" id="2741721"/>
    <lineage>
        <taxon>Bacteria</taxon>
        <taxon>Bacillati</taxon>
        <taxon>Actinomycetota</taxon>
        <taxon>Actinomycetes</taxon>
        <taxon>Streptosporangiales</taxon>
        <taxon>Streptosporangiaceae</taxon>
        <taxon>Nonomuraea</taxon>
    </lineage>
</organism>
<dbReference type="EMBL" id="JABWGN010000006">
    <property type="protein sequence ID" value="NUW33290.1"/>
    <property type="molecule type" value="Genomic_DNA"/>
</dbReference>
<name>A0A7Y6M4A3_9ACTN</name>
<dbReference type="Pfam" id="PF00239">
    <property type="entry name" value="Resolvase"/>
    <property type="match status" value="1"/>
</dbReference>
<dbReference type="InterPro" id="IPR036162">
    <property type="entry name" value="Resolvase-like_N_sf"/>
</dbReference>
<dbReference type="Proteomes" id="UP000586042">
    <property type="component" value="Unassembled WGS sequence"/>
</dbReference>
<dbReference type="GO" id="GO:0000150">
    <property type="term" value="F:DNA strand exchange activity"/>
    <property type="evidence" value="ECO:0007669"/>
    <property type="project" value="InterPro"/>
</dbReference>
<dbReference type="InterPro" id="IPR006119">
    <property type="entry name" value="Resolv_N"/>
</dbReference>
<keyword evidence="4" id="KW-1185">Reference proteome</keyword>
<feature type="domain" description="Resolvase/invertase-type recombinase catalytic" evidence="2">
    <location>
        <begin position="17"/>
        <end position="80"/>
    </location>
</feature>
<protein>
    <submittedName>
        <fullName evidence="3">Recombinase family protein</fullName>
    </submittedName>
</protein>
<feature type="region of interest" description="Disordered" evidence="1">
    <location>
        <begin position="81"/>
        <end position="118"/>
    </location>
</feature>
<dbReference type="SUPFAM" id="SSF53041">
    <property type="entry name" value="Resolvase-like"/>
    <property type="match status" value="1"/>
</dbReference>
<evidence type="ECO:0000313" key="3">
    <source>
        <dbReference type="EMBL" id="NUW33290.1"/>
    </source>
</evidence>
<reference evidence="3 4" key="1">
    <citation type="submission" date="2020-06" db="EMBL/GenBank/DDBJ databases">
        <title>Nonomuraea sp. SMC257, a novel actinomycete isolated from soil.</title>
        <authorList>
            <person name="Chanama M."/>
        </authorList>
    </citation>
    <scope>NUCLEOTIDE SEQUENCE [LARGE SCALE GENOMIC DNA]</scope>
    <source>
        <strain evidence="3 4">SMC257</strain>
    </source>
</reference>
<sequence>MVSRQVARPAPDAVLLFEDPATTSKIPALDRPAFGKIAAKAHPGDTLTVSELFRLCRDLIDIHNVRGWCQARGVTLRSCPARCRTSRTSPPRRHHRPDHQCDQRRRPIPARLAERTHR</sequence>
<comment type="caution">
    <text evidence="3">The sequence shown here is derived from an EMBL/GenBank/DDBJ whole genome shotgun (WGS) entry which is preliminary data.</text>
</comment>
<accession>A0A7Y6M4A3</accession>
<proteinExistence type="predicted"/>
<gene>
    <name evidence="3" type="ORF">HTZ77_17900</name>
</gene>
<dbReference type="Gene3D" id="3.40.50.1390">
    <property type="entry name" value="Resolvase, N-terminal catalytic domain"/>
    <property type="match status" value="1"/>
</dbReference>
<dbReference type="GO" id="GO:0003677">
    <property type="term" value="F:DNA binding"/>
    <property type="evidence" value="ECO:0007669"/>
    <property type="project" value="InterPro"/>
</dbReference>
<evidence type="ECO:0000313" key="4">
    <source>
        <dbReference type="Proteomes" id="UP000586042"/>
    </source>
</evidence>
<evidence type="ECO:0000259" key="2">
    <source>
        <dbReference type="Pfam" id="PF00239"/>
    </source>
</evidence>
<evidence type="ECO:0000256" key="1">
    <source>
        <dbReference type="SAM" id="MobiDB-lite"/>
    </source>
</evidence>
<dbReference type="AlphaFoldDB" id="A0A7Y6M4A3"/>